<dbReference type="PRINTS" id="PR00081">
    <property type="entry name" value="GDHRDH"/>
</dbReference>
<keyword evidence="5" id="KW-1185">Reference proteome</keyword>
<reference evidence="4 5" key="1">
    <citation type="submission" date="2018-04" db="EMBL/GenBank/DDBJ databases">
        <title>Genomic Encyclopedia of Type Strains, Phase IV (KMG-IV): sequencing the most valuable type-strain genomes for metagenomic binning, comparative biology and taxonomic classification.</title>
        <authorList>
            <person name="Goeker M."/>
        </authorList>
    </citation>
    <scope>NUCLEOTIDE SEQUENCE [LARGE SCALE GENOMIC DNA]</scope>
    <source>
        <strain evidence="4 5">DSM 104150</strain>
    </source>
</reference>
<evidence type="ECO:0000313" key="4">
    <source>
        <dbReference type="EMBL" id="PXV71543.1"/>
    </source>
</evidence>
<evidence type="ECO:0000256" key="2">
    <source>
        <dbReference type="ARBA" id="ARBA00023002"/>
    </source>
</evidence>
<dbReference type="AlphaFoldDB" id="A0A318EFF0"/>
<accession>A0A318EFF0</accession>
<dbReference type="PANTHER" id="PTHR44196">
    <property type="entry name" value="DEHYDROGENASE/REDUCTASE SDR FAMILY MEMBER 7B"/>
    <property type="match status" value="1"/>
</dbReference>
<comment type="caution">
    <text evidence="4">The sequence shown here is derived from an EMBL/GenBank/DDBJ whole genome shotgun (WGS) entry which is preliminary data.</text>
</comment>
<dbReference type="PRINTS" id="PR00080">
    <property type="entry name" value="SDRFAMILY"/>
</dbReference>
<dbReference type="InterPro" id="IPR002347">
    <property type="entry name" value="SDR_fam"/>
</dbReference>
<organism evidence="4 5">
    <name type="scientific">Sinimarinibacterium flocculans</name>
    <dbReference type="NCBI Taxonomy" id="985250"/>
    <lineage>
        <taxon>Bacteria</taxon>
        <taxon>Pseudomonadati</taxon>
        <taxon>Pseudomonadota</taxon>
        <taxon>Gammaproteobacteria</taxon>
        <taxon>Nevskiales</taxon>
        <taxon>Nevskiaceae</taxon>
        <taxon>Sinimarinibacterium</taxon>
    </lineage>
</organism>
<dbReference type="Proteomes" id="UP000248330">
    <property type="component" value="Unassembled WGS sequence"/>
</dbReference>
<name>A0A318EFF0_9GAMM</name>
<sequence>MTSLRTALITGANRGIGLHVAQQLAARGMRVVLTARTAEAAQQALAGLQMSGAPAVALGVDVGDVASIRAAADELARRQIDVDILINNAGIYPEGGLLTTGDADLRQALDVNLLGPVHCARAWMPGMLARGFGRVVNLSSGYGCFSGGLGGPAAYSVSKAALNAATLHLAADCREDVKVVAVDPGWVRTRMGGPQAPRVVDDAAADVVWAATLGADAPNGVLWRRRAVAPW</sequence>
<evidence type="ECO:0000256" key="3">
    <source>
        <dbReference type="RuleBase" id="RU000363"/>
    </source>
</evidence>
<proteinExistence type="inferred from homology"/>
<comment type="similarity">
    <text evidence="1 3">Belongs to the short-chain dehydrogenases/reductases (SDR) family.</text>
</comment>
<dbReference type="GO" id="GO:0016491">
    <property type="term" value="F:oxidoreductase activity"/>
    <property type="evidence" value="ECO:0007669"/>
    <property type="project" value="UniProtKB-KW"/>
</dbReference>
<evidence type="ECO:0000313" key="5">
    <source>
        <dbReference type="Proteomes" id="UP000248330"/>
    </source>
</evidence>
<dbReference type="RefSeq" id="WP_110263652.1">
    <property type="nucleotide sequence ID" value="NZ_CAKZQT010000007.1"/>
</dbReference>
<protein>
    <submittedName>
        <fullName evidence="4">Short-subunit dehydrogenase</fullName>
    </submittedName>
</protein>
<keyword evidence="2" id="KW-0560">Oxidoreductase</keyword>
<dbReference type="OrthoDB" id="9803333at2"/>
<dbReference type="Pfam" id="PF00106">
    <property type="entry name" value="adh_short"/>
    <property type="match status" value="1"/>
</dbReference>
<dbReference type="PANTHER" id="PTHR44196:SF1">
    <property type="entry name" value="DEHYDROGENASE_REDUCTASE SDR FAMILY MEMBER 7B"/>
    <property type="match status" value="1"/>
</dbReference>
<dbReference type="GO" id="GO:0016020">
    <property type="term" value="C:membrane"/>
    <property type="evidence" value="ECO:0007669"/>
    <property type="project" value="TreeGrafter"/>
</dbReference>
<dbReference type="EMBL" id="QICN01000001">
    <property type="protein sequence ID" value="PXV71543.1"/>
    <property type="molecule type" value="Genomic_DNA"/>
</dbReference>
<dbReference type="InterPro" id="IPR036291">
    <property type="entry name" value="NAD(P)-bd_dom_sf"/>
</dbReference>
<evidence type="ECO:0000256" key="1">
    <source>
        <dbReference type="ARBA" id="ARBA00006484"/>
    </source>
</evidence>
<dbReference type="Gene3D" id="3.40.50.720">
    <property type="entry name" value="NAD(P)-binding Rossmann-like Domain"/>
    <property type="match status" value="1"/>
</dbReference>
<dbReference type="SUPFAM" id="SSF51735">
    <property type="entry name" value="NAD(P)-binding Rossmann-fold domains"/>
    <property type="match status" value="1"/>
</dbReference>
<gene>
    <name evidence="4" type="ORF">C8D93_101595</name>
</gene>